<dbReference type="InParanoid" id="A0A1Y2MD25"/>
<evidence type="ECO:0000313" key="3">
    <source>
        <dbReference type="EMBL" id="OSS53669.1"/>
    </source>
</evidence>
<evidence type="ECO:0000259" key="2">
    <source>
        <dbReference type="Pfam" id="PF07110"/>
    </source>
</evidence>
<dbReference type="Pfam" id="PF07110">
    <property type="entry name" value="EthD"/>
    <property type="match status" value="1"/>
</dbReference>
<comment type="similarity">
    <text evidence="1">Belongs to the tpcK family.</text>
</comment>
<evidence type="ECO:0000313" key="4">
    <source>
        <dbReference type="Proteomes" id="UP000193240"/>
    </source>
</evidence>
<evidence type="ECO:0000256" key="1">
    <source>
        <dbReference type="ARBA" id="ARBA00005986"/>
    </source>
</evidence>
<dbReference type="STRING" id="105696.A0A1Y2MD25"/>
<dbReference type="Proteomes" id="UP000193240">
    <property type="component" value="Unassembled WGS sequence"/>
</dbReference>
<feature type="domain" description="EthD" evidence="2">
    <location>
        <begin position="13"/>
        <end position="118"/>
    </location>
</feature>
<reference evidence="3 4" key="1">
    <citation type="journal article" date="2017" name="Genome Announc.">
        <title>Genome sequence of the saprophytic ascomycete Epicoccum nigrum ICMP 19927 strain isolated from New Zealand.</title>
        <authorList>
            <person name="Fokin M."/>
            <person name="Fleetwood D."/>
            <person name="Weir B.S."/>
            <person name="Villas-Boas S.G."/>
        </authorList>
    </citation>
    <scope>NUCLEOTIDE SEQUENCE [LARGE SCALE GENOMIC DNA]</scope>
    <source>
        <strain evidence="3 4">ICMP 19927</strain>
    </source>
</reference>
<keyword evidence="4" id="KW-1185">Reference proteome</keyword>
<dbReference type="GO" id="GO:0016491">
    <property type="term" value="F:oxidoreductase activity"/>
    <property type="evidence" value="ECO:0007669"/>
    <property type="project" value="InterPro"/>
</dbReference>
<accession>A0A1Y2MD25</accession>
<protein>
    <recommendedName>
        <fullName evidence="2">EthD domain-containing protein</fullName>
    </recommendedName>
</protein>
<dbReference type="SUPFAM" id="SSF54909">
    <property type="entry name" value="Dimeric alpha+beta barrel"/>
    <property type="match status" value="1"/>
</dbReference>
<dbReference type="AlphaFoldDB" id="A0A1Y2MD25"/>
<sequence>MTYTIILFVTRNPKLSPEEFKSHYENVHIPLAQRLCGGSWPFNFTRRYLARITRAGFGGPSNPDRPPLVLRGDAQDIDYDCVAEMTFESEHAFQAFYKKVYEKDVAAKLAADETAFLEMGKTRIVVVGETLATEHGVTRTVTNSIQATTDTSESEGSVSGES</sequence>
<dbReference type="InterPro" id="IPR009799">
    <property type="entry name" value="EthD_dom"/>
</dbReference>
<dbReference type="EMBL" id="KZ107838">
    <property type="protein sequence ID" value="OSS53669.1"/>
    <property type="molecule type" value="Genomic_DNA"/>
</dbReference>
<dbReference type="OMA" id="IIYAYRK"/>
<gene>
    <name evidence="3" type="ORF">B5807_00703</name>
</gene>
<name>A0A1Y2MD25_EPING</name>
<dbReference type="InterPro" id="IPR011008">
    <property type="entry name" value="Dimeric_a/b-barrel"/>
</dbReference>
<organism evidence="3 4">
    <name type="scientific">Epicoccum nigrum</name>
    <name type="common">Soil fungus</name>
    <name type="synonym">Epicoccum purpurascens</name>
    <dbReference type="NCBI Taxonomy" id="105696"/>
    <lineage>
        <taxon>Eukaryota</taxon>
        <taxon>Fungi</taxon>
        <taxon>Dikarya</taxon>
        <taxon>Ascomycota</taxon>
        <taxon>Pezizomycotina</taxon>
        <taxon>Dothideomycetes</taxon>
        <taxon>Pleosporomycetidae</taxon>
        <taxon>Pleosporales</taxon>
        <taxon>Pleosporineae</taxon>
        <taxon>Didymellaceae</taxon>
        <taxon>Epicoccum</taxon>
    </lineage>
</organism>
<proteinExistence type="inferred from homology"/>
<dbReference type="Gene3D" id="3.30.70.100">
    <property type="match status" value="1"/>
</dbReference>